<evidence type="ECO:0008006" key="5">
    <source>
        <dbReference type="Google" id="ProtNLM"/>
    </source>
</evidence>
<gene>
    <name evidence="3" type="ORF">BJF91_04910</name>
</gene>
<keyword evidence="2" id="KW-1133">Transmembrane helix</keyword>
<feature type="transmembrane region" description="Helical" evidence="2">
    <location>
        <begin position="63"/>
        <end position="82"/>
    </location>
</feature>
<evidence type="ECO:0000256" key="2">
    <source>
        <dbReference type="SAM" id="Phobius"/>
    </source>
</evidence>
<reference evidence="3 4" key="1">
    <citation type="submission" date="2016-09" db="EMBL/GenBank/DDBJ databases">
        <title>Rhizobium oryziradicis sp. nov., isolated from the root of rice.</title>
        <authorList>
            <person name="Zhao J."/>
            <person name="Zhang X."/>
        </authorList>
    </citation>
    <scope>NUCLEOTIDE SEQUENCE [LARGE SCALE GENOMIC DNA]</scope>
    <source>
        <strain evidence="3 4">14971</strain>
    </source>
</reference>
<feature type="transmembrane region" description="Helical" evidence="2">
    <location>
        <begin position="34"/>
        <end position="51"/>
    </location>
</feature>
<keyword evidence="2" id="KW-0472">Membrane</keyword>
<keyword evidence="2" id="KW-0812">Transmembrane</keyword>
<dbReference type="AlphaFoldDB" id="A0A1Q8ZZF7"/>
<proteinExistence type="predicted"/>
<accession>A0A1Q8ZZF7</accession>
<comment type="caution">
    <text evidence="3">The sequence shown here is derived from an EMBL/GenBank/DDBJ whole genome shotgun (WGS) entry which is preliminary data.</text>
</comment>
<evidence type="ECO:0000313" key="3">
    <source>
        <dbReference type="EMBL" id="OLP47722.1"/>
    </source>
</evidence>
<evidence type="ECO:0000256" key="1">
    <source>
        <dbReference type="SAM" id="MobiDB-lite"/>
    </source>
</evidence>
<organism evidence="3 4">
    <name type="scientific">Allorhizobium taibaishanense</name>
    <dbReference type="NCBI Taxonomy" id="887144"/>
    <lineage>
        <taxon>Bacteria</taxon>
        <taxon>Pseudomonadati</taxon>
        <taxon>Pseudomonadota</taxon>
        <taxon>Alphaproteobacteria</taxon>
        <taxon>Hyphomicrobiales</taxon>
        <taxon>Rhizobiaceae</taxon>
        <taxon>Rhizobium/Agrobacterium group</taxon>
        <taxon>Allorhizobium</taxon>
    </lineage>
</organism>
<feature type="region of interest" description="Disordered" evidence="1">
    <location>
        <begin position="1"/>
        <end position="22"/>
    </location>
</feature>
<protein>
    <recommendedName>
        <fullName evidence="5">Exopolysaccharide production repressor exox</fullName>
    </recommendedName>
</protein>
<evidence type="ECO:0000313" key="4">
    <source>
        <dbReference type="Proteomes" id="UP000185598"/>
    </source>
</evidence>
<dbReference type="Proteomes" id="UP000185598">
    <property type="component" value="Unassembled WGS sequence"/>
</dbReference>
<sequence>MKDSGQTSASEQTLQHGPQVSHDNRRSLLSAPRILFGICLVLLAFSLWTYVSTGALEITMFKFAILAIALQSAYFIAIVALVERASLTRHTVSGRSGNGSLSGQARVPYAGPRLVGGTDGVPA</sequence>
<keyword evidence="4" id="KW-1185">Reference proteome</keyword>
<dbReference type="EMBL" id="MKIN01000027">
    <property type="protein sequence ID" value="OLP47722.1"/>
    <property type="molecule type" value="Genomic_DNA"/>
</dbReference>
<name>A0A1Q8ZZF7_9HYPH</name>
<feature type="compositionally biased region" description="Polar residues" evidence="1">
    <location>
        <begin position="1"/>
        <end position="18"/>
    </location>
</feature>